<keyword evidence="5 9" id="KW-0798">TonB box</keyword>
<evidence type="ECO:0000256" key="4">
    <source>
        <dbReference type="ARBA" id="ARBA00022692"/>
    </source>
</evidence>
<keyword evidence="7 8" id="KW-0998">Cell outer membrane</keyword>
<dbReference type="InterPro" id="IPR037066">
    <property type="entry name" value="Plug_dom_sf"/>
</dbReference>
<evidence type="ECO:0000259" key="12">
    <source>
        <dbReference type="Pfam" id="PF07715"/>
    </source>
</evidence>
<evidence type="ECO:0000256" key="9">
    <source>
        <dbReference type="RuleBase" id="RU003357"/>
    </source>
</evidence>
<organism evidence="13 14">
    <name type="scientific">Pedobacter montanisoli</name>
    <dbReference type="NCBI Taxonomy" id="2923277"/>
    <lineage>
        <taxon>Bacteria</taxon>
        <taxon>Pseudomonadati</taxon>
        <taxon>Bacteroidota</taxon>
        <taxon>Sphingobacteriia</taxon>
        <taxon>Sphingobacteriales</taxon>
        <taxon>Sphingobacteriaceae</taxon>
        <taxon>Pedobacter</taxon>
    </lineage>
</organism>
<gene>
    <name evidence="13" type="ORF">MMF97_04160</name>
</gene>
<sequence length="1028" mass="113249">MKKRLLMMLFGIFVLAAQVFAQQATVTGKVFDEDRLPLPGASVRIKGQTTAVSTSSDGYYSIKASVGQTLVFSFVGTITQEITVKTPTIDVVLKSDANQLSEVKITGAMGIKEEKRALGASSQSIKGTEVAQTQRENFINGLQGRVAGLTVNSTSGVPGASSSIILRGISSINSSNQPLIVIDGIPSDNNTFATGELASSGATATSFENRGVDFTNRSSDFSPEDIEDITVLKGPEAAALYGIDAANGAIIITTKRGKAGDGRINYSNAFRIDHVTKMPEVQKVYGAGASGLDDETYAYFGSKYREGTQFYDNISNFFQTSLTQKHNLSFEGGSEKATYRISSTYNNQKGVVPHTGYDRFTLNGASTAKINSWFNVDLSLTYSYSKNDKVFKGGGGPLIGLLMWPVTDDASNYLTPGGLRRKIFTGVSYANEIDNPYFNINKNDLYDVNNRVFAATSLVITPIKDLSFTTRVGFDVGTFESMTFQHPESARAYTRKGALDQVTRTSQNLNINSFVRYSKKIIPKLNFNVLAGAEIKSEESNALSTYGEKFLEPNFESINNTDGLSRKVLTTKYQRRVASIYGQVQLNYDKILYVTATGRNDWTSTLPVPNNSFFYPSLSTSLNFTDIKALSGIKKVLNYGKLKASIAQVGRDARAYKIYPALQFEDNSVGGYRYGFTGPNFGLKPEMATSYEFGTELSFLNSRINLEFAYYKKKTEDQIVRDIRASYATGFVLTDMNGGVTQNHGYETLLTVKPIMKKDFTWNVIANFDISRSKVVSLPRDLPESYNSDTWLYNDIRKSARPGSSLTAFSGKFYLRNDAGDILIDPATGLPYRTQDFILNGTDTWPKWTLGLTNEFSFKDFRLSFLLDFRKGGDVLNATEHFLTQKGLALRTLDRETPRVIKGVLRDGKENTANPTVNNIVVNPFYDSRYYSNISEELFIERNINWIRLRDVTLSYAIPSKVLARQKFFKSASAFITATDVFLITNYSGADPIANGNNAATVGAGGMGIDYGNFPISTGINFGVRIGL</sequence>
<feature type="signal peptide" evidence="10">
    <location>
        <begin position="1"/>
        <end position="21"/>
    </location>
</feature>
<evidence type="ECO:0000313" key="14">
    <source>
        <dbReference type="Proteomes" id="UP001165460"/>
    </source>
</evidence>
<dbReference type="Proteomes" id="UP001165460">
    <property type="component" value="Unassembled WGS sequence"/>
</dbReference>
<keyword evidence="4 8" id="KW-0812">Transmembrane</keyword>
<dbReference type="InterPro" id="IPR036942">
    <property type="entry name" value="Beta-barrel_TonB_sf"/>
</dbReference>
<comment type="subcellular location">
    <subcellularLocation>
        <location evidence="1 8">Cell outer membrane</location>
        <topology evidence="1 8">Multi-pass membrane protein</topology>
    </subcellularLocation>
</comment>
<dbReference type="SUPFAM" id="SSF49464">
    <property type="entry name" value="Carboxypeptidase regulatory domain-like"/>
    <property type="match status" value="1"/>
</dbReference>
<evidence type="ECO:0000256" key="8">
    <source>
        <dbReference type="PROSITE-ProRule" id="PRU01360"/>
    </source>
</evidence>
<dbReference type="PROSITE" id="PS52016">
    <property type="entry name" value="TONB_DEPENDENT_REC_3"/>
    <property type="match status" value="1"/>
</dbReference>
<dbReference type="RefSeq" id="WP_243359568.1">
    <property type="nucleotide sequence ID" value="NZ_JALGBH010000001.1"/>
</dbReference>
<keyword evidence="2 8" id="KW-0813">Transport</keyword>
<proteinExistence type="inferred from homology"/>
<dbReference type="InterPro" id="IPR000531">
    <property type="entry name" value="Beta-barrel_TonB"/>
</dbReference>
<protein>
    <submittedName>
        <fullName evidence="13">SusC/RagA family TonB-linked outer membrane protein</fullName>
    </submittedName>
</protein>
<evidence type="ECO:0000256" key="2">
    <source>
        <dbReference type="ARBA" id="ARBA00022448"/>
    </source>
</evidence>
<dbReference type="SUPFAM" id="SSF56935">
    <property type="entry name" value="Porins"/>
    <property type="match status" value="1"/>
</dbReference>
<keyword evidence="10" id="KW-0732">Signal</keyword>
<dbReference type="InterPro" id="IPR039426">
    <property type="entry name" value="TonB-dep_rcpt-like"/>
</dbReference>
<dbReference type="NCBIfam" id="TIGR04057">
    <property type="entry name" value="SusC_RagA_signa"/>
    <property type="match status" value="1"/>
</dbReference>
<comment type="similarity">
    <text evidence="8 9">Belongs to the TonB-dependent receptor family.</text>
</comment>
<comment type="caution">
    <text evidence="13">The sequence shown here is derived from an EMBL/GenBank/DDBJ whole genome shotgun (WGS) entry which is preliminary data.</text>
</comment>
<feature type="chain" id="PRO_5046939098" evidence="10">
    <location>
        <begin position="22"/>
        <end position="1028"/>
    </location>
</feature>
<dbReference type="EMBL" id="JALGBH010000001">
    <property type="protein sequence ID" value="MCJ0741896.1"/>
    <property type="molecule type" value="Genomic_DNA"/>
</dbReference>
<dbReference type="Gene3D" id="2.170.130.10">
    <property type="entry name" value="TonB-dependent receptor, plug domain"/>
    <property type="match status" value="1"/>
</dbReference>
<evidence type="ECO:0000256" key="6">
    <source>
        <dbReference type="ARBA" id="ARBA00023136"/>
    </source>
</evidence>
<keyword evidence="14" id="KW-1185">Reference proteome</keyword>
<dbReference type="Gene3D" id="2.60.40.1120">
    <property type="entry name" value="Carboxypeptidase-like, regulatory domain"/>
    <property type="match status" value="1"/>
</dbReference>
<reference evidence="13" key="1">
    <citation type="submission" date="2022-03" db="EMBL/GenBank/DDBJ databases">
        <authorList>
            <person name="Woo C.Y."/>
        </authorList>
    </citation>
    <scope>NUCLEOTIDE SEQUENCE</scope>
    <source>
        <strain evidence="13">CYS-01</strain>
    </source>
</reference>
<evidence type="ECO:0000259" key="11">
    <source>
        <dbReference type="Pfam" id="PF00593"/>
    </source>
</evidence>
<evidence type="ECO:0000256" key="10">
    <source>
        <dbReference type="SAM" id="SignalP"/>
    </source>
</evidence>
<evidence type="ECO:0000313" key="13">
    <source>
        <dbReference type="EMBL" id="MCJ0741896.1"/>
    </source>
</evidence>
<dbReference type="Pfam" id="PF13715">
    <property type="entry name" value="CarbopepD_reg_2"/>
    <property type="match status" value="1"/>
</dbReference>
<dbReference type="InterPro" id="IPR023997">
    <property type="entry name" value="TonB-dep_OMP_SusC/RagA_CS"/>
</dbReference>
<dbReference type="Pfam" id="PF07715">
    <property type="entry name" value="Plug"/>
    <property type="match status" value="1"/>
</dbReference>
<evidence type="ECO:0000256" key="1">
    <source>
        <dbReference type="ARBA" id="ARBA00004571"/>
    </source>
</evidence>
<dbReference type="InterPro" id="IPR008969">
    <property type="entry name" value="CarboxyPept-like_regulatory"/>
</dbReference>
<evidence type="ECO:0000256" key="5">
    <source>
        <dbReference type="ARBA" id="ARBA00023077"/>
    </source>
</evidence>
<evidence type="ECO:0000256" key="7">
    <source>
        <dbReference type="ARBA" id="ARBA00023237"/>
    </source>
</evidence>
<keyword evidence="3 8" id="KW-1134">Transmembrane beta strand</keyword>
<dbReference type="NCBIfam" id="TIGR04056">
    <property type="entry name" value="OMP_RagA_SusC"/>
    <property type="match status" value="1"/>
</dbReference>
<dbReference type="InterPro" id="IPR012910">
    <property type="entry name" value="Plug_dom"/>
</dbReference>
<accession>A0ABS9ZTG3</accession>
<dbReference type="InterPro" id="IPR023996">
    <property type="entry name" value="TonB-dep_OMP_SusC/RagA"/>
</dbReference>
<name>A0ABS9ZTG3_9SPHI</name>
<dbReference type="Gene3D" id="2.40.170.20">
    <property type="entry name" value="TonB-dependent receptor, beta-barrel domain"/>
    <property type="match status" value="1"/>
</dbReference>
<evidence type="ECO:0000256" key="3">
    <source>
        <dbReference type="ARBA" id="ARBA00022452"/>
    </source>
</evidence>
<feature type="domain" description="TonB-dependent receptor-like beta-barrel" evidence="11">
    <location>
        <begin position="434"/>
        <end position="808"/>
    </location>
</feature>
<dbReference type="Pfam" id="PF00593">
    <property type="entry name" value="TonB_dep_Rec_b-barrel"/>
    <property type="match status" value="1"/>
</dbReference>
<feature type="domain" description="TonB-dependent receptor plug" evidence="12">
    <location>
        <begin position="115"/>
        <end position="249"/>
    </location>
</feature>
<keyword evidence="6 8" id="KW-0472">Membrane</keyword>